<dbReference type="Proteomes" id="UP000001556">
    <property type="component" value="Chromosome"/>
</dbReference>
<dbReference type="HOGENOM" id="CLU_077149_0_2_9"/>
<dbReference type="PANTHER" id="PTHR34582">
    <property type="entry name" value="UPF0702 TRANSMEMBRANE PROTEIN YCAP"/>
    <property type="match status" value="1"/>
</dbReference>
<evidence type="ECO:0000256" key="5">
    <source>
        <dbReference type="ARBA" id="ARBA00022989"/>
    </source>
</evidence>
<feature type="transmembrane region" description="Helical" evidence="7">
    <location>
        <begin position="39"/>
        <end position="56"/>
    </location>
</feature>
<dbReference type="GO" id="GO:0005886">
    <property type="term" value="C:plasma membrane"/>
    <property type="evidence" value="ECO:0007669"/>
    <property type="project" value="UniProtKB-SubCell"/>
</dbReference>
<dbReference type="Gene3D" id="3.30.240.20">
    <property type="entry name" value="bsu07140 like domains"/>
    <property type="match status" value="2"/>
</dbReference>
<evidence type="ECO:0000259" key="8">
    <source>
        <dbReference type="Pfam" id="PF04239"/>
    </source>
</evidence>
<feature type="transmembrane region" description="Helical" evidence="7">
    <location>
        <begin position="6"/>
        <end position="27"/>
    </location>
</feature>
<evidence type="ECO:0000259" key="9">
    <source>
        <dbReference type="Pfam" id="PF20730"/>
    </source>
</evidence>
<dbReference type="EMBL" id="CP000612">
    <property type="protein sequence ID" value="ABO49109.1"/>
    <property type="molecule type" value="Genomic_DNA"/>
</dbReference>
<feature type="transmembrane region" description="Helical" evidence="7">
    <location>
        <begin position="62"/>
        <end position="82"/>
    </location>
</feature>
<comment type="subcellular location">
    <subcellularLocation>
        <location evidence="1">Cell membrane</location>
        <topology evidence="1">Multi-pass membrane protein</topology>
    </subcellularLocation>
</comment>
<keyword evidence="6 7" id="KW-0472">Membrane</keyword>
<keyword evidence="4 7" id="KW-0812">Transmembrane</keyword>
<dbReference type="OrthoDB" id="1682423at2"/>
<dbReference type="AlphaFoldDB" id="A4J206"/>
<evidence type="ECO:0000256" key="2">
    <source>
        <dbReference type="ARBA" id="ARBA00006448"/>
    </source>
</evidence>
<feature type="domain" description="YetF C-terminal" evidence="8">
    <location>
        <begin position="83"/>
        <end position="213"/>
    </location>
</feature>
<dbReference type="InterPro" id="IPR048454">
    <property type="entry name" value="YetF_N"/>
</dbReference>
<sequence>MAFEPWLILIRTGFAFITLLIAARILGKQTIAQMTFFDFIAAITIGAIGAGFAYHIEKNPFNVLLSLLSFTTIVYITSYLSLKNKLARKIFAGEPTMVIQNGKILEHNMFKMRYDLDHLNHQLRQKGIFDIGQVEFAIVEPNGELSVFKKSQYRPLIPADLKIPTKYEGLAIELIMDGQVIEKNLRENNLSMEWLTTALSQHRITDLKDVAYACLSTNGTLYFDLYKDKITNPVDKG</sequence>
<evidence type="ECO:0008006" key="12">
    <source>
        <dbReference type="Google" id="ProtNLM"/>
    </source>
</evidence>
<dbReference type="eggNOG" id="COG2323">
    <property type="taxonomic scope" value="Bacteria"/>
</dbReference>
<gene>
    <name evidence="10" type="ordered locus">Dred_0566</name>
</gene>
<dbReference type="Pfam" id="PF04239">
    <property type="entry name" value="DUF421"/>
    <property type="match status" value="1"/>
</dbReference>
<protein>
    <recommendedName>
        <fullName evidence="12">DUF421 domain-containing protein</fullName>
    </recommendedName>
</protein>
<keyword evidence="3" id="KW-1003">Cell membrane</keyword>
<name>A4J206_DESRM</name>
<dbReference type="InterPro" id="IPR023090">
    <property type="entry name" value="UPF0702_alpha/beta_dom_sf"/>
</dbReference>
<accession>A4J206</accession>
<proteinExistence type="inferred from homology"/>
<evidence type="ECO:0000256" key="7">
    <source>
        <dbReference type="SAM" id="Phobius"/>
    </source>
</evidence>
<evidence type="ECO:0000256" key="6">
    <source>
        <dbReference type="ARBA" id="ARBA00023136"/>
    </source>
</evidence>
<dbReference type="STRING" id="349161.Dred_0566"/>
<dbReference type="PANTHER" id="PTHR34582:SF7">
    <property type="entry name" value="UPF0702 TRANSMEMBRANE PROTEIN YDFS"/>
    <property type="match status" value="1"/>
</dbReference>
<evidence type="ECO:0000256" key="4">
    <source>
        <dbReference type="ARBA" id="ARBA00022692"/>
    </source>
</evidence>
<reference evidence="10 11" key="1">
    <citation type="submission" date="2007-03" db="EMBL/GenBank/DDBJ databases">
        <title>Complete sequence of Desulfotomaculum reducens MI-1.</title>
        <authorList>
            <consortium name="US DOE Joint Genome Institute"/>
            <person name="Copeland A."/>
            <person name="Lucas S."/>
            <person name="Lapidus A."/>
            <person name="Barry K."/>
            <person name="Detter J.C."/>
            <person name="Glavina del Rio T."/>
            <person name="Hammon N."/>
            <person name="Israni S."/>
            <person name="Dalin E."/>
            <person name="Tice H."/>
            <person name="Pitluck S."/>
            <person name="Sims D."/>
            <person name="Brettin T."/>
            <person name="Bruce D."/>
            <person name="Han C."/>
            <person name="Tapia R."/>
            <person name="Schmutz J."/>
            <person name="Larimer F."/>
            <person name="Land M."/>
            <person name="Hauser L."/>
            <person name="Kyrpides N."/>
            <person name="Kim E."/>
            <person name="Tebo B.M."/>
            <person name="Richardson P."/>
        </authorList>
    </citation>
    <scope>NUCLEOTIDE SEQUENCE [LARGE SCALE GENOMIC DNA]</scope>
    <source>
        <strain evidence="10 11">MI-1</strain>
    </source>
</reference>
<dbReference type="KEGG" id="drm:Dred_0566"/>
<evidence type="ECO:0000256" key="1">
    <source>
        <dbReference type="ARBA" id="ARBA00004651"/>
    </source>
</evidence>
<dbReference type="Pfam" id="PF20730">
    <property type="entry name" value="YetF_N"/>
    <property type="match status" value="1"/>
</dbReference>
<evidence type="ECO:0000313" key="11">
    <source>
        <dbReference type="Proteomes" id="UP000001556"/>
    </source>
</evidence>
<keyword evidence="5 7" id="KW-1133">Transmembrane helix</keyword>
<keyword evidence="11" id="KW-1185">Reference proteome</keyword>
<dbReference type="InterPro" id="IPR007353">
    <property type="entry name" value="DUF421"/>
</dbReference>
<comment type="similarity">
    <text evidence="2">Belongs to the UPF0702 family.</text>
</comment>
<organism evidence="10 11">
    <name type="scientific">Desulforamulus reducens (strain ATCC BAA-1160 / DSM 100696 / MI-1)</name>
    <name type="common">Desulfotomaculum reducens</name>
    <dbReference type="NCBI Taxonomy" id="349161"/>
    <lineage>
        <taxon>Bacteria</taxon>
        <taxon>Bacillati</taxon>
        <taxon>Bacillota</taxon>
        <taxon>Clostridia</taxon>
        <taxon>Eubacteriales</taxon>
        <taxon>Peptococcaceae</taxon>
        <taxon>Desulforamulus</taxon>
    </lineage>
</organism>
<feature type="domain" description="YetF-like N-terminal transmembrane" evidence="9">
    <location>
        <begin position="8"/>
        <end position="80"/>
    </location>
</feature>
<evidence type="ECO:0000313" key="10">
    <source>
        <dbReference type="EMBL" id="ABO49109.1"/>
    </source>
</evidence>
<evidence type="ECO:0000256" key="3">
    <source>
        <dbReference type="ARBA" id="ARBA00022475"/>
    </source>
</evidence>